<dbReference type="InterPro" id="IPR036271">
    <property type="entry name" value="Tet_transcr_reg_TetR-rel_C_sf"/>
</dbReference>
<evidence type="ECO:0000313" key="7">
    <source>
        <dbReference type="Proteomes" id="UP001404104"/>
    </source>
</evidence>
<keyword evidence="1" id="KW-0805">Transcription regulation</keyword>
<comment type="caution">
    <text evidence="6">The sequence shown here is derived from an EMBL/GenBank/DDBJ whole genome shotgun (WGS) entry which is preliminary data.</text>
</comment>
<evidence type="ECO:0000256" key="2">
    <source>
        <dbReference type="ARBA" id="ARBA00023125"/>
    </source>
</evidence>
<dbReference type="RefSeq" id="WP_345866043.1">
    <property type="nucleotide sequence ID" value="NZ_JBDIMF010000007.1"/>
</dbReference>
<evidence type="ECO:0000313" key="6">
    <source>
        <dbReference type="EMBL" id="MEN2787809.1"/>
    </source>
</evidence>
<keyword evidence="2 4" id="KW-0238">DNA-binding</keyword>
<proteinExistence type="predicted"/>
<dbReference type="Pfam" id="PF00440">
    <property type="entry name" value="TetR_N"/>
    <property type="match status" value="1"/>
</dbReference>
<keyword evidence="7" id="KW-1185">Reference proteome</keyword>
<dbReference type="PANTHER" id="PTHR30055">
    <property type="entry name" value="HTH-TYPE TRANSCRIPTIONAL REGULATOR RUTR"/>
    <property type="match status" value="1"/>
</dbReference>
<protein>
    <submittedName>
        <fullName evidence="6">TetR/AcrR family transcriptional regulator</fullName>
    </submittedName>
</protein>
<dbReference type="Proteomes" id="UP001404104">
    <property type="component" value="Unassembled WGS sequence"/>
</dbReference>
<feature type="domain" description="HTH tetR-type" evidence="5">
    <location>
        <begin position="1"/>
        <end position="37"/>
    </location>
</feature>
<sequence length="185" mass="20467">MDQIAAAVGVSKLTIYRRFPNKEALLIAVVDHYIGQLTATIDAACRYGLSALDELRETTRTLFNASLEQESILFGRLLIGESIHNETLSLRFGDWEATARAPVLARMVTAQQAGEVIDGDPGLLTSILCELVDGLARRRRQGLKDALSADPETFFEERWNFFQTTASTSSLWRLGSVDPHVARLS</sequence>
<evidence type="ECO:0000256" key="3">
    <source>
        <dbReference type="ARBA" id="ARBA00023163"/>
    </source>
</evidence>
<dbReference type="Gene3D" id="1.10.357.10">
    <property type="entry name" value="Tetracycline Repressor, domain 2"/>
    <property type="match status" value="1"/>
</dbReference>
<evidence type="ECO:0000259" key="5">
    <source>
        <dbReference type="PROSITE" id="PS50977"/>
    </source>
</evidence>
<evidence type="ECO:0000256" key="1">
    <source>
        <dbReference type="ARBA" id="ARBA00023015"/>
    </source>
</evidence>
<dbReference type="PANTHER" id="PTHR30055:SF234">
    <property type="entry name" value="HTH-TYPE TRANSCRIPTIONAL REGULATOR BETI"/>
    <property type="match status" value="1"/>
</dbReference>
<dbReference type="InterPro" id="IPR050109">
    <property type="entry name" value="HTH-type_TetR-like_transc_reg"/>
</dbReference>
<dbReference type="SUPFAM" id="SSF48498">
    <property type="entry name" value="Tetracyclin repressor-like, C-terminal domain"/>
    <property type="match status" value="1"/>
</dbReference>
<accession>A0ABU9XW81</accession>
<organism evidence="6 7">
    <name type="scientific">Sphingomonas qilianensis</name>
    <dbReference type="NCBI Taxonomy" id="1736690"/>
    <lineage>
        <taxon>Bacteria</taxon>
        <taxon>Pseudomonadati</taxon>
        <taxon>Pseudomonadota</taxon>
        <taxon>Alphaproteobacteria</taxon>
        <taxon>Sphingomonadales</taxon>
        <taxon>Sphingomonadaceae</taxon>
        <taxon>Sphingomonas</taxon>
    </lineage>
</organism>
<dbReference type="SUPFAM" id="SSF46689">
    <property type="entry name" value="Homeodomain-like"/>
    <property type="match status" value="1"/>
</dbReference>
<dbReference type="InterPro" id="IPR009057">
    <property type="entry name" value="Homeodomain-like_sf"/>
</dbReference>
<dbReference type="Gene3D" id="1.10.10.60">
    <property type="entry name" value="Homeodomain-like"/>
    <property type="match status" value="1"/>
</dbReference>
<evidence type="ECO:0000256" key="4">
    <source>
        <dbReference type="PROSITE-ProRule" id="PRU00335"/>
    </source>
</evidence>
<reference evidence="6 7" key="1">
    <citation type="submission" date="2024-05" db="EMBL/GenBank/DDBJ databases">
        <authorList>
            <person name="Liu Q."/>
            <person name="Xin Y.-H."/>
        </authorList>
    </citation>
    <scope>NUCLEOTIDE SEQUENCE [LARGE SCALE GENOMIC DNA]</scope>
    <source>
        <strain evidence="6 7">CGMCC 1.15349</strain>
    </source>
</reference>
<comment type="caution">
    <text evidence="4">Lacks conserved residue(s) required for the propagation of feature annotation.</text>
</comment>
<dbReference type="PROSITE" id="PS50977">
    <property type="entry name" value="HTH_TETR_2"/>
    <property type="match status" value="1"/>
</dbReference>
<dbReference type="EMBL" id="JBDIMF010000007">
    <property type="protein sequence ID" value="MEN2787809.1"/>
    <property type="molecule type" value="Genomic_DNA"/>
</dbReference>
<gene>
    <name evidence="6" type="ORF">ABC969_15450</name>
</gene>
<name>A0ABU9XW81_9SPHN</name>
<keyword evidence="3" id="KW-0804">Transcription</keyword>
<dbReference type="InterPro" id="IPR001647">
    <property type="entry name" value="HTH_TetR"/>
</dbReference>